<proteinExistence type="predicted"/>
<sequence>MSKDLVSKDSPSNDLQSERDKIKQRWQSWIMKSLKHSSQMIEKKPDSQNAAAARRSLEAWRGLDSFIEVVNTTANPTPKISKWSTKNLPTKQHGFSAVESHELNSGQVEVPVVNIIRHATAEMPTRTAHLFNHALKKAAKPSVAEKRELFEKHEEGEGTELRVEALEKQSLIANGSQYQLGQQRPSERFKISTTTNLLEIRKPRAPRATEHNMAMWKRPVPQLMEQRFERLKERNKMRKEMRKALKATKNQPNTQEPIIPHLELFEQPRRMIIKKGLTHLVLRKHTLVENIEKRKTQFSISKGSPIKKGQDMPLEFHSQLSQPALPKNDTSFLDKTADLSWRQCSLGNMLHLGKDITMDSPSSSSAQNLDITQEIDTQDSNFKPLKPESIAFFNDPFYSKNFDLNWFPLDNSWNQQNTEDLVIGSFPPSSNAKAWVTEITVMPFVRIIEKHEAVVDSRFVDAASVLWPASHPKLKEHIFSALLQRKVPSGLGKPPVRKFPTSPTIQKQRRRPAKSPKPGLAMYEAPRLRISRTLSKFHTIRRHRTWPDTSSKPALTMYKVPKARISLHNTNKEEPSVYAESPSPRQAGSYLTKRLSDSKPSPSSGKFLSITRHTSVHSESKHTTIRQVNSLLSKYDPIHRPPIVSRKMPDRHLRRRRYQAAAKQHLQSYYKKARILFQHAYDKLLSDEAILTRSWSKRRKQEQDGSLSRKYFASTASPDPTVRLVVRGNGPSVSQMIRIKVRRERTAPRSKLSIQVRRFKSKTRGFRSLAKHQNPWQQNHSMLKYGFTPVLTSPVLNRVNSDLSPRGPPIRRHVVGMMRSRSREQAYRAARDKALKLSHKLRMVQYPTVRPDYRESSQQLQLAAAAHQAIKNPWMLRFLLSAGTLPKARPVRTKAGHRLAEWEDDLESLLREAPESEADVDWGARSEAIAQLGHLVKEPHTDVSAKRAQRTDDDDLDALLNAAKLERKKKPGSASFTQKQPRIISRDISQTVFAGLAVLEGTVSNSSTSLNQLKPTPSPDDLSKSRKVKEEELLKKMDSIFEGW</sequence>
<organism evidence="3 4">
    <name type="scientific">Microthyrium microscopicum</name>
    <dbReference type="NCBI Taxonomy" id="703497"/>
    <lineage>
        <taxon>Eukaryota</taxon>
        <taxon>Fungi</taxon>
        <taxon>Dikarya</taxon>
        <taxon>Ascomycota</taxon>
        <taxon>Pezizomycotina</taxon>
        <taxon>Dothideomycetes</taxon>
        <taxon>Dothideomycetes incertae sedis</taxon>
        <taxon>Microthyriales</taxon>
        <taxon>Microthyriaceae</taxon>
        <taxon>Microthyrium</taxon>
    </lineage>
</organism>
<dbReference type="AlphaFoldDB" id="A0A6A6TZ62"/>
<accession>A0A6A6TZ62</accession>
<feature type="region of interest" description="Disordered" evidence="2">
    <location>
        <begin position="1"/>
        <end position="22"/>
    </location>
</feature>
<feature type="region of interest" description="Disordered" evidence="2">
    <location>
        <begin position="1005"/>
        <end position="1029"/>
    </location>
</feature>
<feature type="region of interest" description="Disordered" evidence="2">
    <location>
        <begin position="566"/>
        <end position="623"/>
    </location>
</feature>
<evidence type="ECO:0000256" key="1">
    <source>
        <dbReference type="SAM" id="Coils"/>
    </source>
</evidence>
<protein>
    <submittedName>
        <fullName evidence="3">Uncharacterized protein</fullName>
    </submittedName>
</protein>
<keyword evidence="1" id="KW-0175">Coiled coil</keyword>
<feature type="region of interest" description="Disordered" evidence="2">
    <location>
        <begin position="491"/>
        <end position="519"/>
    </location>
</feature>
<feature type="coiled-coil region" evidence="1">
    <location>
        <begin position="892"/>
        <end position="919"/>
    </location>
</feature>
<evidence type="ECO:0000313" key="4">
    <source>
        <dbReference type="Proteomes" id="UP000799302"/>
    </source>
</evidence>
<evidence type="ECO:0000313" key="3">
    <source>
        <dbReference type="EMBL" id="KAF2664467.1"/>
    </source>
</evidence>
<dbReference type="Proteomes" id="UP000799302">
    <property type="component" value="Unassembled WGS sequence"/>
</dbReference>
<dbReference type="EMBL" id="MU004242">
    <property type="protein sequence ID" value="KAF2664467.1"/>
    <property type="molecule type" value="Genomic_DNA"/>
</dbReference>
<keyword evidence="4" id="KW-1185">Reference proteome</keyword>
<reference evidence="3" key="1">
    <citation type="journal article" date="2020" name="Stud. Mycol.">
        <title>101 Dothideomycetes genomes: a test case for predicting lifestyles and emergence of pathogens.</title>
        <authorList>
            <person name="Haridas S."/>
            <person name="Albert R."/>
            <person name="Binder M."/>
            <person name="Bloem J."/>
            <person name="Labutti K."/>
            <person name="Salamov A."/>
            <person name="Andreopoulos B."/>
            <person name="Baker S."/>
            <person name="Barry K."/>
            <person name="Bills G."/>
            <person name="Bluhm B."/>
            <person name="Cannon C."/>
            <person name="Castanera R."/>
            <person name="Culley D."/>
            <person name="Daum C."/>
            <person name="Ezra D."/>
            <person name="Gonzalez J."/>
            <person name="Henrissat B."/>
            <person name="Kuo A."/>
            <person name="Liang C."/>
            <person name="Lipzen A."/>
            <person name="Lutzoni F."/>
            <person name="Magnuson J."/>
            <person name="Mondo S."/>
            <person name="Nolan M."/>
            <person name="Ohm R."/>
            <person name="Pangilinan J."/>
            <person name="Park H.-J."/>
            <person name="Ramirez L."/>
            <person name="Alfaro M."/>
            <person name="Sun H."/>
            <person name="Tritt A."/>
            <person name="Yoshinaga Y."/>
            <person name="Zwiers L.-H."/>
            <person name="Turgeon B."/>
            <person name="Goodwin S."/>
            <person name="Spatafora J."/>
            <person name="Crous P."/>
            <person name="Grigoriev I."/>
        </authorList>
    </citation>
    <scope>NUCLEOTIDE SEQUENCE</scope>
    <source>
        <strain evidence="3">CBS 115976</strain>
    </source>
</reference>
<feature type="compositionally biased region" description="Polar residues" evidence="2">
    <location>
        <begin position="1005"/>
        <end position="1015"/>
    </location>
</feature>
<name>A0A6A6TZ62_9PEZI</name>
<gene>
    <name evidence="3" type="ORF">BT63DRAFT_459956</name>
</gene>
<evidence type="ECO:0000256" key="2">
    <source>
        <dbReference type="SAM" id="MobiDB-lite"/>
    </source>
</evidence>